<dbReference type="EMBL" id="ML977162">
    <property type="protein sequence ID" value="KAF1985484.1"/>
    <property type="molecule type" value="Genomic_DNA"/>
</dbReference>
<feature type="region of interest" description="Disordered" evidence="1">
    <location>
        <begin position="83"/>
        <end position="107"/>
    </location>
</feature>
<sequence length="132" mass="14585">MPLPYIYHSDAFVEKSLAASFSSSKVNTKSKPEPSKSTSTPSESSPKATTKRLNKFFSKMSSTSSSSLHKTSVDIDVKSLGSSDASSILPRYSQPASSSKDDKKDKKWWKKFSTDEEFVRSAHKTGAMKMNF</sequence>
<gene>
    <name evidence="2" type="ORF">K402DRAFT_464473</name>
</gene>
<name>A0A6G1GXE2_9PEZI</name>
<proteinExistence type="predicted"/>
<feature type="region of interest" description="Disordered" evidence="1">
    <location>
        <begin position="21"/>
        <end position="53"/>
    </location>
</feature>
<protein>
    <submittedName>
        <fullName evidence="2">Uncharacterized protein</fullName>
    </submittedName>
</protein>
<evidence type="ECO:0000256" key="1">
    <source>
        <dbReference type="SAM" id="MobiDB-lite"/>
    </source>
</evidence>
<organism evidence="2 3">
    <name type="scientific">Aulographum hederae CBS 113979</name>
    <dbReference type="NCBI Taxonomy" id="1176131"/>
    <lineage>
        <taxon>Eukaryota</taxon>
        <taxon>Fungi</taxon>
        <taxon>Dikarya</taxon>
        <taxon>Ascomycota</taxon>
        <taxon>Pezizomycotina</taxon>
        <taxon>Dothideomycetes</taxon>
        <taxon>Pleosporomycetidae</taxon>
        <taxon>Aulographales</taxon>
        <taxon>Aulographaceae</taxon>
    </lineage>
</organism>
<feature type="compositionally biased region" description="Low complexity" evidence="1">
    <location>
        <begin position="35"/>
        <end position="48"/>
    </location>
</feature>
<dbReference type="AlphaFoldDB" id="A0A6G1GXE2"/>
<accession>A0A6G1GXE2</accession>
<evidence type="ECO:0000313" key="3">
    <source>
        <dbReference type="Proteomes" id="UP000800041"/>
    </source>
</evidence>
<dbReference type="Proteomes" id="UP000800041">
    <property type="component" value="Unassembled WGS sequence"/>
</dbReference>
<reference evidence="2" key="1">
    <citation type="journal article" date="2020" name="Stud. Mycol.">
        <title>101 Dothideomycetes genomes: a test case for predicting lifestyles and emergence of pathogens.</title>
        <authorList>
            <person name="Haridas S."/>
            <person name="Albert R."/>
            <person name="Binder M."/>
            <person name="Bloem J."/>
            <person name="Labutti K."/>
            <person name="Salamov A."/>
            <person name="Andreopoulos B."/>
            <person name="Baker S."/>
            <person name="Barry K."/>
            <person name="Bills G."/>
            <person name="Bluhm B."/>
            <person name="Cannon C."/>
            <person name="Castanera R."/>
            <person name="Culley D."/>
            <person name="Daum C."/>
            <person name="Ezra D."/>
            <person name="Gonzalez J."/>
            <person name="Henrissat B."/>
            <person name="Kuo A."/>
            <person name="Liang C."/>
            <person name="Lipzen A."/>
            <person name="Lutzoni F."/>
            <person name="Magnuson J."/>
            <person name="Mondo S."/>
            <person name="Nolan M."/>
            <person name="Ohm R."/>
            <person name="Pangilinan J."/>
            <person name="Park H.-J."/>
            <person name="Ramirez L."/>
            <person name="Alfaro M."/>
            <person name="Sun H."/>
            <person name="Tritt A."/>
            <person name="Yoshinaga Y."/>
            <person name="Zwiers L.-H."/>
            <person name="Turgeon B."/>
            <person name="Goodwin S."/>
            <person name="Spatafora J."/>
            <person name="Crous P."/>
            <person name="Grigoriev I."/>
        </authorList>
    </citation>
    <scope>NUCLEOTIDE SEQUENCE</scope>
    <source>
        <strain evidence="2">CBS 113979</strain>
    </source>
</reference>
<keyword evidence="3" id="KW-1185">Reference proteome</keyword>
<evidence type="ECO:0000313" key="2">
    <source>
        <dbReference type="EMBL" id="KAF1985484.1"/>
    </source>
</evidence>